<accession>A0A8J8KF87</accession>
<evidence type="ECO:0000256" key="1">
    <source>
        <dbReference type="SAM" id="Phobius"/>
    </source>
</evidence>
<proteinExistence type="predicted"/>
<gene>
    <name evidence="2" type="ORF">HT576_09740</name>
    <name evidence="3" type="ORF">HTZ84_11655</name>
</gene>
<dbReference type="Proteomes" id="UP001016761">
    <property type="component" value="Unassembled WGS sequence"/>
</dbReference>
<keyword evidence="1" id="KW-0812">Transmembrane</keyword>
<evidence type="ECO:0000313" key="5">
    <source>
        <dbReference type="Proteomes" id="UP001016761"/>
    </source>
</evidence>
<dbReference type="RefSeq" id="WP_174680836.1">
    <property type="nucleotide sequence ID" value="NZ_JABUQZ010000001.1"/>
</dbReference>
<protein>
    <submittedName>
        <fullName evidence="2">Uncharacterized protein</fullName>
    </submittedName>
</protein>
<evidence type="ECO:0000313" key="3">
    <source>
        <dbReference type="EMBL" id="NUC72956.1"/>
    </source>
</evidence>
<feature type="transmembrane region" description="Helical" evidence="1">
    <location>
        <begin position="90"/>
        <end position="110"/>
    </location>
</feature>
<keyword evidence="5" id="KW-1185">Reference proteome</keyword>
<feature type="transmembrane region" description="Helical" evidence="1">
    <location>
        <begin position="153"/>
        <end position="171"/>
    </location>
</feature>
<feature type="transmembrane region" description="Helical" evidence="1">
    <location>
        <begin position="122"/>
        <end position="141"/>
    </location>
</feature>
<reference evidence="2 5" key="1">
    <citation type="submission" date="2020-06" db="EMBL/GenBank/DDBJ databases">
        <title>Haloterrigena sp. nov., an extremely halophilic archaeon isolated from a saline sediment.</title>
        <authorList>
            <person name="Liu B.-B."/>
        </authorList>
    </citation>
    <scope>NUCLEOTIDE SEQUENCE</scope>
    <source>
        <strain evidence="2">SYSU A121-1</strain>
        <strain evidence="3 5">SYSU A558-1</strain>
    </source>
</reference>
<dbReference type="OrthoDB" id="300006at2157"/>
<keyword evidence="1" id="KW-0472">Membrane</keyword>
<evidence type="ECO:0000313" key="2">
    <source>
        <dbReference type="EMBL" id="NUB91301.1"/>
    </source>
</evidence>
<dbReference type="Proteomes" id="UP000728647">
    <property type="component" value="Unassembled WGS sequence"/>
</dbReference>
<feature type="transmembrane region" description="Helical" evidence="1">
    <location>
        <begin position="52"/>
        <end position="78"/>
    </location>
</feature>
<comment type="caution">
    <text evidence="2">The sequence shown here is derived from an EMBL/GenBank/DDBJ whole genome shotgun (WGS) entry which is preliminary data.</text>
</comment>
<dbReference type="EMBL" id="JABURA010000001">
    <property type="protein sequence ID" value="NUB91301.1"/>
    <property type="molecule type" value="Genomic_DNA"/>
</dbReference>
<organism evidence="2 4">
    <name type="scientific">Haloterrigena gelatinilytica</name>
    <dbReference type="NCBI Taxonomy" id="2741724"/>
    <lineage>
        <taxon>Archaea</taxon>
        <taxon>Methanobacteriati</taxon>
        <taxon>Methanobacteriota</taxon>
        <taxon>Stenosarchaea group</taxon>
        <taxon>Halobacteria</taxon>
        <taxon>Halobacteriales</taxon>
        <taxon>Natrialbaceae</taxon>
        <taxon>Haloterrigena</taxon>
    </lineage>
</organism>
<sequence>MITTAVTALNRHREKVSLVGYFVVMLGLTLPLATMLGSAYEDGKLTRSLIDLHLLVDAIDLEGVSVFLLGIFIGLLILLTIDPKKRWQGYLLWIGLVISLLGLWTIGLFIPNIEFTSMTNLGWLAVGTLLGLVLGGGRKLLRTQTAQALEFRSAAKGIYLIVALLIVSALIETHLVYPTIFEITADGVSIVSSETSGVSVETDGLARNAVLSGIFILTVRRFIQYDSEEDFFVLGPRGSGKSLFLIGAYLEALNRGRNDEATKQTPLQPSQELMKMVENLDQRSEGWLIEATGRGEIKDLAFQYVHGSTFPKNVKVSSIDYAGEYLSRLPDALSGAVTEDDADNTLLRLSDGVEDADTLILLVDLERYANGESLDISEYFSILQAADDKGIFVVATKADVFIEDFQKEQGIEPHLAFDEFKDFVNQRLRQSEQIDSLIRQTAGAEIHPVYYQTTENENGDRVPMRDETGSVMTIGFDRLLNELGR</sequence>
<keyword evidence="1" id="KW-1133">Transmembrane helix</keyword>
<dbReference type="AlphaFoldDB" id="A0A8J8KF87"/>
<evidence type="ECO:0000313" key="4">
    <source>
        <dbReference type="Proteomes" id="UP000728647"/>
    </source>
</evidence>
<name>A0A8J8KF87_9EURY</name>
<feature type="transmembrane region" description="Helical" evidence="1">
    <location>
        <begin position="18"/>
        <end position="40"/>
    </location>
</feature>
<dbReference type="EMBL" id="JABUQZ010000001">
    <property type="protein sequence ID" value="NUC72956.1"/>
    <property type="molecule type" value="Genomic_DNA"/>
</dbReference>